<evidence type="ECO:0000313" key="2">
    <source>
        <dbReference type="Proteomes" id="UP001239111"/>
    </source>
</evidence>
<comment type="caution">
    <text evidence="1">The sequence shown here is derived from an EMBL/GenBank/DDBJ whole genome shotgun (WGS) entry which is preliminary data.</text>
</comment>
<reference evidence="1" key="1">
    <citation type="submission" date="2023-04" db="EMBL/GenBank/DDBJ databases">
        <title>A chromosome-level genome assembly of the parasitoid wasp Eretmocerus hayati.</title>
        <authorList>
            <person name="Zhong Y."/>
            <person name="Liu S."/>
            <person name="Liu Y."/>
        </authorList>
    </citation>
    <scope>NUCLEOTIDE SEQUENCE</scope>
    <source>
        <strain evidence="1">ZJU_SS_LIU_2023</strain>
    </source>
</reference>
<gene>
    <name evidence="1" type="ORF">QAD02_009135</name>
</gene>
<dbReference type="EMBL" id="CM056744">
    <property type="protein sequence ID" value="KAJ8667472.1"/>
    <property type="molecule type" value="Genomic_DNA"/>
</dbReference>
<sequence length="101" mass="11352">MGNVSANPLPTNELSLESHENELVDLRSDEYTRDTEQQNIHTFTQEHTIFEENIEELAQMPELALDNRGSTHDRAYGNGTHARNAAASKTPRMDASRETLA</sequence>
<dbReference type="Proteomes" id="UP001239111">
    <property type="component" value="Chromosome 4"/>
</dbReference>
<evidence type="ECO:0000313" key="1">
    <source>
        <dbReference type="EMBL" id="KAJ8667472.1"/>
    </source>
</evidence>
<keyword evidence="2" id="KW-1185">Reference proteome</keyword>
<protein>
    <submittedName>
        <fullName evidence="1">Uncharacterized protein</fullName>
    </submittedName>
</protein>
<accession>A0ACC2N8M1</accession>
<organism evidence="1 2">
    <name type="scientific">Eretmocerus hayati</name>
    <dbReference type="NCBI Taxonomy" id="131215"/>
    <lineage>
        <taxon>Eukaryota</taxon>
        <taxon>Metazoa</taxon>
        <taxon>Ecdysozoa</taxon>
        <taxon>Arthropoda</taxon>
        <taxon>Hexapoda</taxon>
        <taxon>Insecta</taxon>
        <taxon>Pterygota</taxon>
        <taxon>Neoptera</taxon>
        <taxon>Endopterygota</taxon>
        <taxon>Hymenoptera</taxon>
        <taxon>Apocrita</taxon>
        <taxon>Proctotrupomorpha</taxon>
        <taxon>Chalcidoidea</taxon>
        <taxon>Aphelinidae</taxon>
        <taxon>Aphelininae</taxon>
        <taxon>Eretmocerus</taxon>
    </lineage>
</organism>
<proteinExistence type="predicted"/>
<name>A0ACC2N8M1_9HYME</name>